<dbReference type="AlphaFoldDB" id="A0A0F9NMQ6"/>
<accession>A0A0F9NMQ6</accession>
<sequence>SLSSLRSPRRLHSDIGPYAIVPRWLMLRASMAATAVYANLADHAGRDTPSFPGRKKLAERMRISTATVDRALLELQRLQAITIRERRRQDGSRTTNEYFLRQRDPYSPVQTPLPTGEEGASSPVERGVVTREKGASSPAMRHEEDLSLTREKVRAGRVAAPEFLAQLWNDGAGGKVQPIQELTPTRKKLAARAWQLHPEADWWRSVIARAYRSRFLRGAKGWAMTFNWLLSKDNAVQILEGVHDNKRGDFPQAEERALAVIERTRGQCRHVPACGDEDEHFDRLVDGVLGIER</sequence>
<name>A0A0F9NMQ6_9ZZZZ</name>
<dbReference type="EMBL" id="LAZR01006718">
    <property type="protein sequence ID" value="KKM90115.1"/>
    <property type="molecule type" value="Genomic_DNA"/>
</dbReference>
<evidence type="ECO:0008006" key="3">
    <source>
        <dbReference type="Google" id="ProtNLM"/>
    </source>
</evidence>
<evidence type="ECO:0000256" key="1">
    <source>
        <dbReference type="SAM" id="MobiDB-lite"/>
    </source>
</evidence>
<proteinExistence type="predicted"/>
<protein>
    <recommendedName>
        <fullName evidence="3">Helix-turn-helix domain-containing protein</fullName>
    </recommendedName>
</protein>
<feature type="compositionally biased region" description="Basic and acidic residues" evidence="1">
    <location>
        <begin position="128"/>
        <end position="144"/>
    </location>
</feature>
<dbReference type="Gene3D" id="1.10.10.10">
    <property type="entry name" value="Winged helix-like DNA-binding domain superfamily/Winged helix DNA-binding domain"/>
    <property type="match status" value="1"/>
</dbReference>
<feature type="non-terminal residue" evidence="2">
    <location>
        <position position="1"/>
    </location>
</feature>
<organism evidence="2">
    <name type="scientific">marine sediment metagenome</name>
    <dbReference type="NCBI Taxonomy" id="412755"/>
    <lineage>
        <taxon>unclassified sequences</taxon>
        <taxon>metagenomes</taxon>
        <taxon>ecological metagenomes</taxon>
    </lineage>
</organism>
<gene>
    <name evidence="2" type="ORF">LCGC14_1241980</name>
</gene>
<evidence type="ECO:0000313" key="2">
    <source>
        <dbReference type="EMBL" id="KKM90115.1"/>
    </source>
</evidence>
<reference evidence="2" key="1">
    <citation type="journal article" date="2015" name="Nature">
        <title>Complex archaea that bridge the gap between prokaryotes and eukaryotes.</title>
        <authorList>
            <person name="Spang A."/>
            <person name="Saw J.H."/>
            <person name="Jorgensen S.L."/>
            <person name="Zaremba-Niedzwiedzka K."/>
            <person name="Martijn J."/>
            <person name="Lind A.E."/>
            <person name="van Eijk R."/>
            <person name="Schleper C."/>
            <person name="Guy L."/>
            <person name="Ettema T.J."/>
        </authorList>
    </citation>
    <scope>NUCLEOTIDE SEQUENCE</scope>
</reference>
<dbReference type="InterPro" id="IPR036388">
    <property type="entry name" value="WH-like_DNA-bd_sf"/>
</dbReference>
<feature type="region of interest" description="Disordered" evidence="1">
    <location>
        <begin position="86"/>
        <end position="144"/>
    </location>
</feature>
<comment type="caution">
    <text evidence="2">The sequence shown here is derived from an EMBL/GenBank/DDBJ whole genome shotgun (WGS) entry which is preliminary data.</text>
</comment>